<dbReference type="HAMAP" id="MF_00049_B">
    <property type="entry name" value="Leu_tRNA_synth_B"/>
    <property type="match status" value="1"/>
</dbReference>
<dbReference type="CDD" id="cd00812">
    <property type="entry name" value="LeuRS_core"/>
    <property type="match status" value="1"/>
</dbReference>
<dbReference type="SUPFAM" id="SSF50677">
    <property type="entry name" value="ValRS/IleRS/LeuRS editing domain"/>
    <property type="match status" value="1"/>
</dbReference>
<dbReference type="Pfam" id="PF00133">
    <property type="entry name" value="tRNA-synt_1"/>
    <property type="match status" value="1"/>
</dbReference>
<name>A0A1Z5HS95_9FIRM</name>
<keyword evidence="2 9" id="KW-0963">Cytoplasm</keyword>
<dbReference type="NCBIfam" id="TIGR00396">
    <property type="entry name" value="leuS_bact"/>
    <property type="match status" value="1"/>
</dbReference>
<keyword evidence="4 9" id="KW-0547">Nucleotide-binding</keyword>
<dbReference type="FunFam" id="1.10.730.10:FF:000011">
    <property type="entry name" value="Leucine--tRNA ligase chloroplastic/mitochondrial"/>
    <property type="match status" value="1"/>
</dbReference>
<keyword evidence="3 9" id="KW-0436">Ligase</keyword>
<evidence type="ECO:0000256" key="5">
    <source>
        <dbReference type="ARBA" id="ARBA00022840"/>
    </source>
</evidence>
<dbReference type="SUPFAM" id="SSF47323">
    <property type="entry name" value="Anticodon-binding domain of a subclass of class I aminoacyl-tRNA synthetases"/>
    <property type="match status" value="1"/>
</dbReference>
<sequence>MQEKYDFRSIEPKWQKKWEQMQIDKVGEEPNRKKYYVLEMFPYPSGNLHMGHVRNYSIGDVVARFKRMQGYNVLHPMGWDAFGLPAENAAIKHGIHPAKWTWDNIANMKRQLKSMGISYDWDREIATCHPDYYRWTQWLFLLLYKNGLAYKKHAAVNWCPSCATVLANEQVVGGLCERCETEVEKKDLEQWFFRITDYAERLLQDLEKLPGWPEKVKVMQENWIGRSEGVEIKFRSEFGDEIPVFTTRHDTVYGVTYLVLAPEHPLVEKLIAGTRYEDEVRSFVQKVRQQSVIERTSTELEKEGVFTGAYAINPMNEEKVPILVANYVLMEYGTGAVMGVPAHDQRDLEFARKYKLPVRVVVQPPGEELDGETMEFAYDADGISVNSGPFSGLATPEAKQKIADYMEAHGIGRRKVNYRLRDWLISRQRYWGAPIPIIYCDKCGTVPVPEKDLPVMLPENVEFKPTGESPLKYCEEFVHTTCPQCGEPARRETDTMDTFVCSSWYFLRFTSPHSKEMPFDKDKVDYWMNVDQYIGGVEHAILHLMYARFFNKVLYDQGLVPVEEPFQNLLTQGMVLKDGGKMSKSKGNVVSPEDIIARYGADTARLFILFAAPPDRDLEWSDRGVEGCFRFLNRVWRLVYAYAGKIKFVDPLKSGEGLSNRDSELRRQVHQTIKKVTEDIAQRFNFNTAVSAIMEMVNHLYQYKENVPEEEQNLALIKEAVVNLLLLLAPFAPHITEELWEAIGQEGSIHLQSWPTYDEDALVQKQVTVVVQINGKVRERLEIPVDLPRDEVEKEVLELDKVKRFLEGKEVQKIIYVPNKLVNIVAR</sequence>
<evidence type="ECO:0000259" key="12">
    <source>
        <dbReference type="Pfam" id="PF08264"/>
    </source>
</evidence>
<dbReference type="GO" id="GO:0005829">
    <property type="term" value="C:cytosol"/>
    <property type="evidence" value="ECO:0007669"/>
    <property type="project" value="TreeGrafter"/>
</dbReference>
<dbReference type="InterPro" id="IPR015413">
    <property type="entry name" value="Methionyl/Leucyl_tRNA_Synth"/>
</dbReference>
<accession>A0A1Z5HS95</accession>
<keyword evidence="7 9" id="KW-0030">Aminoacyl-tRNA synthetase</keyword>
<dbReference type="PANTHER" id="PTHR43740">
    <property type="entry name" value="LEUCYL-TRNA SYNTHETASE"/>
    <property type="match status" value="1"/>
</dbReference>
<dbReference type="Proteomes" id="UP000197032">
    <property type="component" value="Unassembled WGS sequence"/>
</dbReference>
<feature type="short sequence motif" description="'KMSKS' region" evidence="9">
    <location>
        <begin position="581"/>
        <end position="585"/>
    </location>
</feature>
<dbReference type="InterPro" id="IPR013155">
    <property type="entry name" value="M/V/L/I-tRNA-synth_anticd-bd"/>
</dbReference>
<dbReference type="Pfam" id="PF13603">
    <property type="entry name" value="tRNA-synt_1_2"/>
    <property type="match status" value="1"/>
</dbReference>
<evidence type="ECO:0000256" key="10">
    <source>
        <dbReference type="RuleBase" id="RU363035"/>
    </source>
</evidence>
<dbReference type="PANTHER" id="PTHR43740:SF2">
    <property type="entry name" value="LEUCINE--TRNA LIGASE, MITOCHONDRIAL"/>
    <property type="match status" value="1"/>
</dbReference>
<dbReference type="InterPro" id="IPR014729">
    <property type="entry name" value="Rossmann-like_a/b/a_fold"/>
</dbReference>
<dbReference type="OrthoDB" id="9810365at2"/>
<evidence type="ECO:0000256" key="2">
    <source>
        <dbReference type="ARBA" id="ARBA00022490"/>
    </source>
</evidence>
<evidence type="ECO:0000256" key="6">
    <source>
        <dbReference type="ARBA" id="ARBA00022917"/>
    </source>
</evidence>
<dbReference type="Pfam" id="PF08264">
    <property type="entry name" value="Anticodon_1"/>
    <property type="match status" value="1"/>
</dbReference>
<dbReference type="InterPro" id="IPR002302">
    <property type="entry name" value="Leu-tRNA-ligase"/>
</dbReference>
<proteinExistence type="inferred from homology"/>
<feature type="domain" description="Aminoacyl-tRNA synthetase class Ia" evidence="11">
    <location>
        <begin position="420"/>
        <end position="621"/>
    </location>
</feature>
<dbReference type="GO" id="GO:0002161">
    <property type="term" value="F:aminoacyl-tRNA deacylase activity"/>
    <property type="evidence" value="ECO:0007669"/>
    <property type="project" value="InterPro"/>
</dbReference>
<dbReference type="PROSITE" id="PS00178">
    <property type="entry name" value="AA_TRNA_LIGASE_I"/>
    <property type="match status" value="1"/>
</dbReference>
<evidence type="ECO:0000259" key="11">
    <source>
        <dbReference type="Pfam" id="PF00133"/>
    </source>
</evidence>
<evidence type="ECO:0000256" key="4">
    <source>
        <dbReference type="ARBA" id="ARBA00022741"/>
    </source>
</evidence>
<dbReference type="InterPro" id="IPR002300">
    <property type="entry name" value="aa-tRNA-synth_Ia"/>
</dbReference>
<dbReference type="Gene3D" id="3.40.50.620">
    <property type="entry name" value="HUPs"/>
    <property type="match status" value="2"/>
</dbReference>
<dbReference type="FunFam" id="3.40.50.620:FF:000003">
    <property type="entry name" value="Leucine--tRNA ligase"/>
    <property type="match status" value="1"/>
</dbReference>
<dbReference type="Gene3D" id="3.10.20.590">
    <property type="match status" value="1"/>
</dbReference>
<comment type="caution">
    <text evidence="15">The sequence shown here is derived from an EMBL/GenBank/DDBJ whole genome shotgun (WGS) entry which is preliminary data.</text>
</comment>
<evidence type="ECO:0000313" key="16">
    <source>
        <dbReference type="Proteomes" id="UP000197032"/>
    </source>
</evidence>
<feature type="short sequence motif" description="'HIGH' region" evidence="9">
    <location>
        <begin position="42"/>
        <end position="52"/>
    </location>
</feature>
<dbReference type="FunFam" id="3.10.20.590:FF:000001">
    <property type="entry name" value="Leucine--tRNA ligase"/>
    <property type="match status" value="1"/>
</dbReference>
<evidence type="ECO:0000256" key="7">
    <source>
        <dbReference type="ARBA" id="ARBA00023146"/>
    </source>
</evidence>
<dbReference type="CDD" id="cd07958">
    <property type="entry name" value="Anticodon_Ia_Leu_BEm"/>
    <property type="match status" value="1"/>
</dbReference>
<organism evidence="15 16">
    <name type="scientific">Calderihabitans maritimus</name>
    <dbReference type="NCBI Taxonomy" id="1246530"/>
    <lineage>
        <taxon>Bacteria</taxon>
        <taxon>Bacillati</taxon>
        <taxon>Bacillota</taxon>
        <taxon>Clostridia</taxon>
        <taxon>Neomoorellales</taxon>
        <taxon>Calderihabitantaceae</taxon>
        <taxon>Calderihabitans</taxon>
    </lineage>
</organism>
<evidence type="ECO:0000256" key="1">
    <source>
        <dbReference type="ARBA" id="ARBA00005594"/>
    </source>
</evidence>
<keyword evidence="5 9" id="KW-0067">ATP-binding</keyword>
<gene>
    <name evidence="9" type="primary">leuS</name>
    <name evidence="15" type="ORF">KKC1_15470</name>
</gene>
<evidence type="ECO:0000256" key="3">
    <source>
        <dbReference type="ARBA" id="ARBA00022598"/>
    </source>
</evidence>
<evidence type="ECO:0000259" key="13">
    <source>
        <dbReference type="Pfam" id="PF09334"/>
    </source>
</evidence>
<dbReference type="GO" id="GO:0004823">
    <property type="term" value="F:leucine-tRNA ligase activity"/>
    <property type="evidence" value="ECO:0007669"/>
    <property type="project" value="UniProtKB-UniRule"/>
</dbReference>
<dbReference type="EMBL" id="BDGJ01000073">
    <property type="protein sequence ID" value="GAW92393.1"/>
    <property type="molecule type" value="Genomic_DNA"/>
</dbReference>
<protein>
    <recommendedName>
        <fullName evidence="9">Leucine--tRNA ligase</fullName>
        <ecNumber evidence="9">6.1.1.4</ecNumber>
    </recommendedName>
    <alternativeName>
        <fullName evidence="9">Leucyl-tRNA synthetase</fullName>
        <shortName evidence="9">LeuRS</shortName>
    </alternativeName>
</protein>
<comment type="catalytic activity">
    <reaction evidence="8 9">
        <text>tRNA(Leu) + L-leucine + ATP = L-leucyl-tRNA(Leu) + AMP + diphosphate</text>
        <dbReference type="Rhea" id="RHEA:11688"/>
        <dbReference type="Rhea" id="RHEA-COMP:9613"/>
        <dbReference type="Rhea" id="RHEA-COMP:9622"/>
        <dbReference type="ChEBI" id="CHEBI:30616"/>
        <dbReference type="ChEBI" id="CHEBI:33019"/>
        <dbReference type="ChEBI" id="CHEBI:57427"/>
        <dbReference type="ChEBI" id="CHEBI:78442"/>
        <dbReference type="ChEBI" id="CHEBI:78494"/>
        <dbReference type="ChEBI" id="CHEBI:456215"/>
        <dbReference type="EC" id="6.1.1.4"/>
    </reaction>
</comment>
<dbReference type="EC" id="6.1.1.4" evidence="9"/>
<dbReference type="SUPFAM" id="SSF52374">
    <property type="entry name" value="Nucleotidylyl transferase"/>
    <property type="match status" value="1"/>
</dbReference>
<evidence type="ECO:0000313" key="15">
    <source>
        <dbReference type="EMBL" id="GAW92393.1"/>
    </source>
</evidence>
<comment type="subcellular location">
    <subcellularLocation>
        <location evidence="9">Cytoplasm</location>
    </subcellularLocation>
</comment>
<dbReference type="Pfam" id="PF09334">
    <property type="entry name" value="tRNA-synt_1g"/>
    <property type="match status" value="1"/>
</dbReference>
<evidence type="ECO:0000256" key="8">
    <source>
        <dbReference type="ARBA" id="ARBA00047469"/>
    </source>
</evidence>
<comment type="similarity">
    <text evidence="1 9 10">Belongs to the class-I aminoacyl-tRNA synthetase family.</text>
</comment>
<dbReference type="AlphaFoldDB" id="A0A1Z5HS95"/>
<dbReference type="InterPro" id="IPR009008">
    <property type="entry name" value="Val/Leu/Ile-tRNA-synth_edit"/>
</dbReference>
<keyword evidence="6 9" id="KW-0648">Protein biosynthesis</keyword>
<feature type="domain" description="Methionyl/Valyl/Leucyl/Isoleucyl-tRNA synthetase anticodon-binding" evidence="12">
    <location>
        <begin position="662"/>
        <end position="790"/>
    </location>
</feature>
<dbReference type="InterPro" id="IPR025709">
    <property type="entry name" value="Leu_tRNA-synth_edit"/>
</dbReference>
<dbReference type="InterPro" id="IPR001412">
    <property type="entry name" value="aa-tRNA-synth_I_CS"/>
</dbReference>
<feature type="binding site" evidence="9">
    <location>
        <position position="584"/>
    </location>
    <ligand>
        <name>ATP</name>
        <dbReference type="ChEBI" id="CHEBI:30616"/>
    </ligand>
</feature>
<dbReference type="Gene3D" id="1.10.730.10">
    <property type="entry name" value="Isoleucyl-tRNA Synthetase, Domain 1"/>
    <property type="match status" value="1"/>
</dbReference>
<dbReference type="FunFam" id="3.40.50.620:FF:000212">
    <property type="entry name" value="Leucine--tRNA ligase"/>
    <property type="match status" value="1"/>
</dbReference>
<dbReference type="RefSeq" id="WP_088553776.1">
    <property type="nucleotide sequence ID" value="NZ_BDGJ01000073.1"/>
</dbReference>
<dbReference type="GO" id="GO:0006429">
    <property type="term" value="P:leucyl-tRNA aminoacylation"/>
    <property type="evidence" value="ECO:0007669"/>
    <property type="project" value="UniProtKB-UniRule"/>
</dbReference>
<keyword evidence="16" id="KW-1185">Reference proteome</keyword>
<dbReference type="PRINTS" id="PR00985">
    <property type="entry name" value="TRNASYNTHLEU"/>
</dbReference>
<evidence type="ECO:0000256" key="9">
    <source>
        <dbReference type="HAMAP-Rule" id="MF_00049"/>
    </source>
</evidence>
<feature type="domain" description="Methionyl/Leucyl tRNA synthetase" evidence="13">
    <location>
        <begin position="37"/>
        <end position="185"/>
    </location>
</feature>
<dbReference type="GO" id="GO:0005524">
    <property type="term" value="F:ATP binding"/>
    <property type="evidence" value="ECO:0007669"/>
    <property type="project" value="UniProtKB-UniRule"/>
</dbReference>
<reference evidence="16" key="1">
    <citation type="journal article" date="2017" name="Appl. Environ. Microbiol.">
        <title>Genomic analysis of Calderihabitans maritimus KKC1, a thermophilic hydrogenogenic carboxydotrophic bacterium isolated from marine sediment.</title>
        <authorList>
            <person name="Omae K."/>
            <person name="Yoneda Y."/>
            <person name="Fukuyama Y."/>
            <person name="Yoshida T."/>
            <person name="Sako Y."/>
        </authorList>
    </citation>
    <scope>NUCLEOTIDE SEQUENCE [LARGE SCALE GENOMIC DNA]</scope>
    <source>
        <strain evidence="16">KKC1</strain>
    </source>
</reference>
<feature type="domain" description="Leucyl-tRNA synthetase editing" evidence="14">
    <location>
        <begin position="221"/>
        <end position="407"/>
    </location>
</feature>
<dbReference type="InterPro" id="IPR009080">
    <property type="entry name" value="tRNAsynth_Ia_anticodon-bd"/>
</dbReference>
<evidence type="ECO:0000259" key="14">
    <source>
        <dbReference type="Pfam" id="PF13603"/>
    </source>
</evidence>